<dbReference type="PANTHER" id="PTHR44757:SF2">
    <property type="entry name" value="BIOFILM ARCHITECTURE MAINTENANCE PROTEIN MBAA"/>
    <property type="match status" value="1"/>
</dbReference>
<dbReference type="InterPro" id="IPR000014">
    <property type="entry name" value="PAS"/>
</dbReference>
<evidence type="ECO:0000313" key="9">
    <source>
        <dbReference type="EMBL" id="AQS40535.1"/>
    </source>
</evidence>
<dbReference type="Proteomes" id="UP000189545">
    <property type="component" value="Chromosome"/>
</dbReference>
<dbReference type="OrthoDB" id="9799509at2"/>
<keyword evidence="3" id="KW-1133">Transmembrane helix</keyword>
<dbReference type="CDD" id="cd00130">
    <property type="entry name" value="PAS"/>
    <property type="match status" value="1"/>
</dbReference>
<feature type="domain" description="EAL" evidence="6">
    <location>
        <begin position="806"/>
        <end position="1062"/>
    </location>
</feature>
<proteinExistence type="predicted"/>
<dbReference type="SMART" id="SM00086">
    <property type="entry name" value="PAC"/>
    <property type="match status" value="1"/>
</dbReference>
<dbReference type="InterPro" id="IPR043128">
    <property type="entry name" value="Rev_trsase/Diguanyl_cyclase"/>
</dbReference>
<keyword evidence="3" id="KW-0472">Membrane</keyword>
<dbReference type="STRING" id="225848.Sps_05471"/>
<dbReference type="CDD" id="cd01948">
    <property type="entry name" value="EAL"/>
    <property type="match status" value="1"/>
</dbReference>
<dbReference type="CDD" id="cd06225">
    <property type="entry name" value="HAMP"/>
    <property type="match status" value="1"/>
</dbReference>
<dbReference type="SUPFAM" id="SSF141868">
    <property type="entry name" value="EAL domain-like"/>
    <property type="match status" value="1"/>
</dbReference>
<feature type="transmembrane region" description="Helical" evidence="3">
    <location>
        <begin position="427"/>
        <end position="448"/>
    </location>
</feature>
<sequence length="1070" mass="122302">MSSVLNELSLKQKLILFASIPMLLLALFGSIGMLHLIDRYQEAQRNTLSIEVSREVSQLIFELQKERGFSAGYLSSQGGKYRADLNHQRKQTDHQLHKLLKSPALEAFLQMLETYHSQSQILRENLQVIKTSAHKMSTIRLGVDQQQKNTAFQFYSAYNHQLLILLSQLQIQTEDALQAKAYEDLLNVLVIQETAAKERGLMNGMLSAQYLDSRAFIMIKSIEHQLGQAITKALSTADRPIRLQLREILASSFNQQVLRVRTQLESQVHVVEQAYKISRLLGYGGLIHDFKNYLLRGEQKYLTSFNSNINQLKFKLTQLKNLDGLSPTKLAAVMYIDETIDSYHHQIDKLQRLKLQGLSIKEQDSLVRVDDKPMIESLTSLQYQAPEIDSKFWWDIAGVPIDKLHKLSNELTDKIARLGYQQQTTSLSYLALGVVAALINLILLFIIGRSMIRNLVDSISLMAKDMQKMTLDPSLELKVPVRGKDEIAQLSHSLNLMLTERRKANRQLNLAAAVFEYSSEGIVVTDANNHIELVNPAFTQITGYSLGDVKGRSPSVLNSKQQDRHFYDEMWTLLQTEGRWEGEIWNKRKNGQVYPEYLAITVVKDDQGQIIQHIGLFLDISNRKKYEQDIWYKTNYDLLTKLPNRSLYTIKVQQEMIMAKENNRQVALLFIDLDRFKYINDIYSHAVGNELLRQVASRLESLTNKNDFIARLGGDEFIIILPQIRHQHQVHEIADKVISHLASPFGVNENELIISASIGISLFPQDGDNEELLTRNAETAMYQAKNDGRNHYRYYSSEMNVNMLERVQLEQRLRQAVIRQEFCLHYQPIVNLDDQKITGVEALIRWQEPKLGIISPDKFIPIAEETGLIEPIGEWVLQQALTDLAHWHSLGFKISMAINVSGRQLLGHDKTSFTCLLKALLQKNNIEPQYLHIEITESMLMDDTEHCMTALESIRSLGLDIYIDDFGTGYSSLSYLKRFPIAVIKIDKSFVDNMLERESDAKLIKAIVMMGQSLELKLVAEGIETHAQWKMLQALGCDYGQGYLFSQPLPAQDLESFLHQQTQSIAVSCS</sequence>
<evidence type="ECO:0000256" key="2">
    <source>
        <dbReference type="ARBA" id="ARBA00022636"/>
    </source>
</evidence>
<feature type="domain" description="PAC" evidence="5">
    <location>
        <begin position="580"/>
        <end position="632"/>
    </location>
</feature>
<protein>
    <recommendedName>
        <fullName evidence="1">cyclic-guanylate-specific phosphodiesterase</fullName>
        <ecNumber evidence="1">3.1.4.52</ecNumber>
    </recommendedName>
</protein>
<dbReference type="Gene3D" id="3.30.70.270">
    <property type="match status" value="1"/>
</dbReference>
<feature type="transmembrane region" description="Helical" evidence="3">
    <location>
        <begin position="14"/>
        <end position="37"/>
    </location>
</feature>
<dbReference type="InterPro" id="IPR029787">
    <property type="entry name" value="Nucleotide_cyclase"/>
</dbReference>
<dbReference type="SMART" id="SM00304">
    <property type="entry name" value="HAMP"/>
    <property type="match status" value="1"/>
</dbReference>
<evidence type="ECO:0000256" key="1">
    <source>
        <dbReference type="ARBA" id="ARBA00012282"/>
    </source>
</evidence>
<evidence type="ECO:0000259" key="6">
    <source>
        <dbReference type="PROSITE" id="PS50883"/>
    </source>
</evidence>
<dbReference type="SUPFAM" id="SSF55073">
    <property type="entry name" value="Nucleotide cyclase"/>
    <property type="match status" value="1"/>
</dbReference>
<dbReference type="SMART" id="SM00267">
    <property type="entry name" value="GGDEF"/>
    <property type="match status" value="1"/>
</dbReference>
<dbReference type="EMBL" id="CP014782">
    <property type="protein sequence ID" value="AQS40535.1"/>
    <property type="molecule type" value="Genomic_DNA"/>
</dbReference>
<gene>
    <name evidence="9" type="ORF">Sps_05471</name>
</gene>
<dbReference type="Pfam" id="PF13426">
    <property type="entry name" value="PAS_9"/>
    <property type="match status" value="1"/>
</dbReference>
<name>A0A1S6HYB9_9GAMM</name>
<dbReference type="PANTHER" id="PTHR44757">
    <property type="entry name" value="DIGUANYLATE CYCLASE DGCP"/>
    <property type="match status" value="1"/>
</dbReference>
<dbReference type="SUPFAM" id="SSF55785">
    <property type="entry name" value="PYP-like sensor domain (PAS domain)"/>
    <property type="match status" value="1"/>
</dbReference>
<reference evidence="9 10" key="1">
    <citation type="submission" date="2016-03" db="EMBL/GenBank/DDBJ databases">
        <title>Complete genome sequence of Shewanella psychrophila WP2, a deep sea bacterium isolated from west Pacific sediment.</title>
        <authorList>
            <person name="Xu G."/>
            <person name="Jian H."/>
        </authorList>
    </citation>
    <scope>NUCLEOTIDE SEQUENCE [LARGE SCALE GENOMIC DNA]</scope>
    <source>
        <strain evidence="9 10">WP2</strain>
    </source>
</reference>
<dbReference type="PROSITE" id="PS50113">
    <property type="entry name" value="PAC"/>
    <property type="match status" value="1"/>
</dbReference>
<evidence type="ECO:0000313" key="10">
    <source>
        <dbReference type="Proteomes" id="UP000189545"/>
    </source>
</evidence>
<organism evidence="9 10">
    <name type="scientific">Shewanella psychrophila</name>
    <dbReference type="NCBI Taxonomy" id="225848"/>
    <lineage>
        <taxon>Bacteria</taxon>
        <taxon>Pseudomonadati</taxon>
        <taxon>Pseudomonadota</taxon>
        <taxon>Gammaproteobacteria</taxon>
        <taxon>Alteromonadales</taxon>
        <taxon>Shewanellaceae</taxon>
        <taxon>Shewanella</taxon>
    </lineage>
</organism>
<keyword evidence="2" id="KW-0973">c-di-GMP</keyword>
<dbReference type="InterPro" id="IPR000160">
    <property type="entry name" value="GGDEF_dom"/>
</dbReference>
<accession>A0A1S6HYB9</accession>
<dbReference type="InterPro" id="IPR052155">
    <property type="entry name" value="Biofilm_reg_signaling"/>
</dbReference>
<feature type="domain" description="HAMP" evidence="7">
    <location>
        <begin position="453"/>
        <end position="506"/>
    </location>
</feature>
<keyword evidence="3" id="KW-0812">Transmembrane</keyword>
<dbReference type="InterPro" id="IPR003660">
    <property type="entry name" value="HAMP_dom"/>
</dbReference>
<dbReference type="AlphaFoldDB" id="A0A1S6HYB9"/>
<dbReference type="InterPro" id="IPR013587">
    <property type="entry name" value="Nitrate/nitrite_sensing"/>
</dbReference>
<evidence type="ECO:0000256" key="3">
    <source>
        <dbReference type="SAM" id="Phobius"/>
    </source>
</evidence>
<evidence type="ECO:0000259" key="8">
    <source>
        <dbReference type="PROSITE" id="PS50887"/>
    </source>
</evidence>
<dbReference type="Pfam" id="PF00563">
    <property type="entry name" value="EAL"/>
    <property type="match status" value="1"/>
</dbReference>
<dbReference type="SMART" id="SM00091">
    <property type="entry name" value="PAS"/>
    <property type="match status" value="1"/>
</dbReference>
<dbReference type="Pfam" id="PF00672">
    <property type="entry name" value="HAMP"/>
    <property type="match status" value="1"/>
</dbReference>
<dbReference type="Gene3D" id="6.10.340.10">
    <property type="match status" value="1"/>
</dbReference>
<dbReference type="GO" id="GO:0071111">
    <property type="term" value="F:cyclic-guanylate-specific phosphodiesterase activity"/>
    <property type="evidence" value="ECO:0007669"/>
    <property type="project" value="UniProtKB-EC"/>
</dbReference>
<feature type="domain" description="PAS" evidence="4">
    <location>
        <begin position="507"/>
        <end position="553"/>
    </location>
</feature>
<dbReference type="PROSITE" id="PS50887">
    <property type="entry name" value="GGDEF"/>
    <property type="match status" value="1"/>
</dbReference>
<dbReference type="InterPro" id="IPR001610">
    <property type="entry name" value="PAC"/>
</dbReference>
<evidence type="ECO:0000259" key="5">
    <source>
        <dbReference type="PROSITE" id="PS50113"/>
    </source>
</evidence>
<dbReference type="EC" id="3.1.4.52" evidence="1"/>
<dbReference type="InterPro" id="IPR000700">
    <property type="entry name" value="PAS-assoc_C"/>
</dbReference>
<dbReference type="PROSITE" id="PS50112">
    <property type="entry name" value="PAS"/>
    <property type="match status" value="1"/>
</dbReference>
<dbReference type="InterPro" id="IPR001633">
    <property type="entry name" value="EAL_dom"/>
</dbReference>
<dbReference type="InterPro" id="IPR035919">
    <property type="entry name" value="EAL_sf"/>
</dbReference>
<dbReference type="Gene3D" id="3.20.20.450">
    <property type="entry name" value="EAL domain"/>
    <property type="match status" value="1"/>
</dbReference>
<dbReference type="Pfam" id="PF08376">
    <property type="entry name" value="NIT"/>
    <property type="match status" value="1"/>
</dbReference>
<dbReference type="NCBIfam" id="TIGR00229">
    <property type="entry name" value="sensory_box"/>
    <property type="match status" value="1"/>
</dbReference>
<evidence type="ECO:0000259" key="4">
    <source>
        <dbReference type="PROSITE" id="PS50112"/>
    </source>
</evidence>
<dbReference type="GO" id="GO:0016020">
    <property type="term" value="C:membrane"/>
    <property type="evidence" value="ECO:0007669"/>
    <property type="project" value="InterPro"/>
</dbReference>
<dbReference type="RefSeq" id="WP_077755313.1">
    <property type="nucleotide sequence ID" value="NZ_CP014782.1"/>
</dbReference>
<dbReference type="FunFam" id="3.20.20.450:FF:000001">
    <property type="entry name" value="Cyclic di-GMP phosphodiesterase yahA"/>
    <property type="match status" value="1"/>
</dbReference>
<feature type="domain" description="GGDEF" evidence="8">
    <location>
        <begin position="664"/>
        <end position="797"/>
    </location>
</feature>
<dbReference type="NCBIfam" id="TIGR00254">
    <property type="entry name" value="GGDEF"/>
    <property type="match status" value="1"/>
</dbReference>
<dbReference type="Gene3D" id="3.30.450.20">
    <property type="entry name" value="PAS domain"/>
    <property type="match status" value="1"/>
</dbReference>
<dbReference type="KEGG" id="spsw:Sps_05471"/>
<keyword evidence="10" id="KW-1185">Reference proteome</keyword>
<evidence type="ECO:0000259" key="7">
    <source>
        <dbReference type="PROSITE" id="PS50885"/>
    </source>
</evidence>
<dbReference type="PROSITE" id="PS50885">
    <property type="entry name" value="HAMP"/>
    <property type="match status" value="1"/>
</dbReference>
<dbReference type="InterPro" id="IPR035965">
    <property type="entry name" value="PAS-like_dom_sf"/>
</dbReference>
<dbReference type="PROSITE" id="PS50883">
    <property type="entry name" value="EAL"/>
    <property type="match status" value="1"/>
</dbReference>
<dbReference type="CDD" id="cd01949">
    <property type="entry name" value="GGDEF"/>
    <property type="match status" value="1"/>
</dbReference>
<dbReference type="SMART" id="SM00052">
    <property type="entry name" value="EAL"/>
    <property type="match status" value="1"/>
</dbReference>
<dbReference type="GO" id="GO:0007165">
    <property type="term" value="P:signal transduction"/>
    <property type="evidence" value="ECO:0007669"/>
    <property type="project" value="InterPro"/>
</dbReference>
<dbReference type="Pfam" id="PF00990">
    <property type="entry name" value="GGDEF"/>
    <property type="match status" value="1"/>
</dbReference>